<evidence type="ECO:0000313" key="3">
    <source>
        <dbReference type="Proteomes" id="UP001162972"/>
    </source>
</evidence>
<organism evidence="2 3">
    <name type="scientific">Salix udensis</name>
    <dbReference type="NCBI Taxonomy" id="889485"/>
    <lineage>
        <taxon>Eukaryota</taxon>
        <taxon>Viridiplantae</taxon>
        <taxon>Streptophyta</taxon>
        <taxon>Embryophyta</taxon>
        <taxon>Tracheophyta</taxon>
        <taxon>Spermatophyta</taxon>
        <taxon>Magnoliopsida</taxon>
        <taxon>eudicotyledons</taxon>
        <taxon>Gunneridae</taxon>
        <taxon>Pentapetalae</taxon>
        <taxon>rosids</taxon>
        <taxon>fabids</taxon>
        <taxon>Malpighiales</taxon>
        <taxon>Salicaceae</taxon>
        <taxon>Saliceae</taxon>
        <taxon>Salix</taxon>
    </lineage>
</organism>
<evidence type="ECO:0000256" key="1">
    <source>
        <dbReference type="SAM" id="MobiDB-lite"/>
    </source>
</evidence>
<evidence type="ECO:0000313" key="2">
    <source>
        <dbReference type="EMBL" id="KAJ6427928.1"/>
    </source>
</evidence>
<dbReference type="AlphaFoldDB" id="A0AAD6KQV9"/>
<gene>
    <name evidence="2" type="ORF">OIU84_023351</name>
</gene>
<reference evidence="2 3" key="1">
    <citation type="journal article" date="2023" name="Int. J. Mol. Sci.">
        <title>De Novo Assembly and Annotation of 11 Diverse Shrub Willow (Salix) Genomes Reveals Novel Gene Organization in Sex-Linked Regions.</title>
        <authorList>
            <person name="Hyden B."/>
            <person name="Feng K."/>
            <person name="Yates T.B."/>
            <person name="Jawdy S."/>
            <person name="Cereghino C."/>
            <person name="Smart L.B."/>
            <person name="Muchero W."/>
        </authorList>
    </citation>
    <scope>NUCLEOTIDE SEQUENCE [LARGE SCALE GENOMIC DNA]</scope>
    <source>
        <tissue evidence="2">Shoot tip</tissue>
    </source>
</reference>
<name>A0AAD6KQV9_9ROSI</name>
<feature type="region of interest" description="Disordered" evidence="1">
    <location>
        <begin position="1"/>
        <end position="28"/>
    </location>
</feature>
<dbReference type="EMBL" id="JAPFFJ010000005">
    <property type="protein sequence ID" value="KAJ6427928.1"/>
    <property type="molecule type" value="Genomic_DNA"/>
</dbReference>
<keyword evidence="3" id="KW-1185">Reference proteome</keyword>
<protein>
    <submittedName>
        <fullName evidence="2">Uncharacterized protein</fullName>
    </submittedName>
</protein>
<dbReference type="Proteomes" id="UP001162972">
    <property type="component" value="Chromosome 1"/>
</dbReference>
<comment type="caution">
    <text evidence="2">The sequence shown here is derived from an EMBL/GenBank/DDBJ whole genome shotgun (WGS) entry which is preliminary data.</text>
</comment>
<accession>A0AAD6KQV9</accession>
<proteinExistence type="predicted"/>
<sequence>MRLGESAFASGAVTVPRSRKDSSKWSPLGLTQPLTHLWELGREGGGARDNHSSSATEVLVDNLNGACAYLSFYPWLLDRVCLVNALG</sequence>